<proteinExistence type="predicted"/>
<evidence type="ECO:0000313" key="3">
    <source>
        <dbReference type="Proteomes" id="UP000295344"/>
    </source>
</evidence>
<dbReference type="Proteomes" id="UP000295344">
    <property type="component" value="Unassembled WGS sequence"/>
</dbReference>
<gene>
    <name evidence="2" type="ORF">CLV52_2255</name>
</gene>
<keyword evidence="1" id="KW-0732">Signal</keyword>
<dbReference type="EMBL" id="SOAM01000002">
    <property type="protein sequence ID" value="TDS77311.1"/>
    <property type="molecule type" value="Genomic_DNA"/>
</dbReference>
<evidence type="ECO:0000313" key="2">
    <source>
        <dbReference type="EMBL" id="TDS77311.1"/>
    </source>
</evidence>
<feature type="chain" id="PRO_5020358490" evidence="1">
    <location>
        <begin position="43"/>
        <end position="124"/>
    </location>
</feature>
<sequence length="124" mass="13068">MPRPVRRTPRTGDEPAAVRLAKPLLVAALVAAALPLTGCAPAAAPPGRVVIRVEPSARPEAYEVHLAQADAGFRSTFRLRSGQTRSVTVPKGWITVRVAGLCVLPAPTTGTTTVEVRPNDCRVV</sequence>
<accession>A0A4R7FLL5</accession>
<comment type="caution">
    <text evidence="2">The sequence shown here is derived from an EMBL/GenBank/DDBJ whole genome shotgun (WGS) entry which is preliminary data.</text>
</comment>
<keyword evidence="3" id="KW-1185">Reference proteome</keyword>
<protein>
    <submittedName>
        <fullName evidence="2">Uncharacterized protein</fullName>
    </submittedName>
</protein>
<reference evidence="2 3" key="1">
    <citation type="submission" date="2019-03" db="EMBL/GenBank/DDBJ databases">
        <title>Genomic Encyclopedia of Archaeal and Bacterial Type Strains, Phase II (KMG-II): from individual species to whole genera.</title>
        <authorList>
            <person name="Goeker M."/>
        </authorList>
    </citation>
    <scope>NUCLEOTIDE SEQUENCE [LARGE SCALE GENOMIC DNA]</scope>
    <source>
        <strain evidence="2 3">DSM 24782</strain>
    </source>
</reference>
<feature type="signal peptide" evidence="1">
    <location>
        <begin position="1"/>
        <end position="42"/>
    </location>
</feature>
<name>A0A4R7FLL5_9MICO</name>
<dbReference type="AlphaFoldDB" id="A0A4R7FLL5"/>
<evidence type="ECO:0000256" key="1">
    <source>
        <dbReference type="SAM" id="SignalP"/>
    </source>
</evidence>
<organism evidence="2 3">
    <name type="scientific">Amnibacterium kyonggiense</name>
    <dbReference type="NCBI Taxonomy" id="595671"/>
    <lineage>
        <taxon>Bacteria</taxon>
        <taxon>Bacillati</taxon>
        <taxon>Actinomycetota</taxon>
        <taxon>Actinomycetes</taxon>
        <taxon>Micrococcales</taxon>
        <taxon>Microbacteriaceae</taxon>
        <taxon>Amnibacterium</taxon>
    </lineage>
</organism>